<evidence type="ECO:0000313" key="13">
    <source>
        <dbReference type="Proteomes" id="UP000323067"/>
    </source>
</evidence>
<dbReference type="PROSITE" id="PS50893">
    <property type="entry name" value="ABC_TRANSPORTER_2"/>
    <property type="match status" value="2"/>
</dbReference>
<feature type="transmembrane region" description="Helical" evidence="9">
    <location>
        <begin position="987"/>
        <end position="1005"/>
    </location>
</feature>
<dbReference type="GO" id="GO:0140359">
    <property type="term" value="F:ABC-type transporter activity"/>
    <property type="evidence" value="ECO:0007669"/>
    <property type="project" value="InterPro"/>
</dbReference>
<dbReference type="InterPro" id="IPR044726">
    <property type="entry name" value="ABCC_6TM_D2"/>
</dbReference>
<reference evidence="12 13" key="1">
    <citation type="journal article" date="2017" name="BMC Genomics">
        <title>Chromosome level assembly and secondary metabolite potential of the parasitic fungus Cordyceps militaris.</title>
        <authorList>
            <person name="Kramer G.J."/>
            <person name="Nodwell J.R."/>
        </authorList>
    </citation>
    <scope>NUCLEOTIDE SEQUENCE [LARGE SCALE GENOMIC DNA]</scope>
    <source>
        <strain evidence="12 13">ATCC 34164</strain>
    </source>
</reference>
<feature type="transmembrane region" description="Helical" evidence="9">
    <location>
        <begin position="378"/>
        <end position="398"/>
    </location>
</feature>
<dbReference type="PROSITE" id="PS00211">
    <property type="entry name" value="ABC_TRANSPORTER_1"/>
    <property type="match status" value="2"/>
</dbReference>
<feature type="transmembrane region" description="Helical" evidence="9">
    <location>
        <begin position="520"/>
        <end position="543"/>
    </location>
</feature>
<feature type="transmembrane region" description="Helical" evidence="9">
    <location>
        <begin position="300"/>
        <end position="320"/>
    </location>
</feature>
<gene>
    <name evidence="12" type="ORF">A9K55_001034</name>
</gene>
<feature type="transmembrane region" description="Helical" evidence="9">
    <location>
        <begin position="875"/>
        <end position="893"/>
    </location>
</feature>
<organism evidence="12 13">
    <name type="scientific">Cordyceps militaris</name>
    <name type="common">Caterpillar fungus</name>
    <name type="synonym">Clavaria militaris</name>
    <dbReference type="NCBI Taxonomy" id="73501"/>
    <lineage>
        <taxon>Eukaryota</taxon>
        <taxon>Fungi</taxon>
        <taxon>Dikarya</taxon>
        <taxon>Ascomycota</taxon>
        <taxon>Pezizomycotina</taxon>
        <taxon>Sordariomycetes</taxon>
        <taxon>Hypocreomycetidae</taxon>
        <taxon>Hypocreales</taxon>
        <taxon>Cordycipitaceae</taxon>
        <taxon>Cordyceps</taxon>
    </lineage>
</organism>
<dbReference type="Gene3D" id="3.40.50.300">
    <property type="entry name" value="P-loop containing nucleotide triphosphate hydrolases"/>
    <property type="match status" value="2"/>
</dbReference>
<feature type="domain" description="ABC transporter" evidence="10">
    <location>
        <begin position="1189"/>
        <end position="1435"/>
    </location>
</feature>
<dbReference type="InterPro" id="IPR036640">
    <property type="entry name" value="ABC1_TM_sf"/>
</dbReference>
<dbReference type="PANTHER" id="PTHR24223">
    <property type="entry name" value="ATP-BINDING CASSETTE SUB-FAMILY C"/>
    <property type="match status" value="1"/>
</dbReference>
<dbReference type="InterPro" id="IPR003593">
    <property type="entry name" value="AAA+_ATPase"/>
</dbReference>
<dbReference type="InterPro" id="IPR027417">
    <property type="entry name" value="P-loop_NTPase"/>
</dbReference>
<feature type="transmembrane region" description="Helical" evidence="9">
    <location>
        <begin position="256"/>
        <end position="280"/>
    </location>
</feature>
<evidence type="ECO:0000313" key="12">
    <source>
        <dbReference type="EMBL" id="ATY66684.1"/>
    </source>
</evidence>
<dbReference type="Pfam" id="PF00005">
    <property type="entry name" value="ABC_tran"/>
    <property type="match status" value="2"/>
</dbReference>
<dbReference type="SMART" id="SM00382">
    <property type="entry name" value="AAA"/>
    <property type="match status" value="2"/>
</dbReference>
<evidence type="ECO:0000256" key="8">
    <source>
        <dbReference type="ARBA" id="ARBA00023136"/>
    </source>
</evidence>
<feature type="transmembrane region" description="Helical" evidence="9">
    <location>
        <begin position="62"/>
        <end position="82"/>
    </location>
</feature>
<feature type="transmembrane region" description="Helical" evidence="9">
    <location>
        <begin position="404"/>
        <end position="421"/>
    </location>
</feature>
<feature type="transmembrane region" description="Helical" evidence="9">
    <location>
        <begin position="481"/>
        <end position="508"/>
    </location>
</feature>
<evidence type="ECO:0000259" key="11">
    <source>
        <dbReference type="PROSITE" id="PS50929"/>
    </source>
</evidence>
<dbReference type="InterPro" id="IPR050173">
    <property type="entry name" value="ABC_transporter_C-like"/>
</dbReference>
<evidence type="ECO:0000256" key="6">
    <source>
        <dbReference type="ARBA" id="ARBA00022840"/>
    </source>
</evidence>
<evidence type="ECO:0000256" key="2">
    <source>
        <dbReference type="ARBA" id="ARBA00022448"/>
    </source>
</evidence>
<keyword evidence="2" id="KW-0813">Transport</keyword>
<dbReference type="SUPFAM" id="SSF90123">
    <property type="entry name" value="ABC transporter transmembrane region"/>
    <property type="match status" value="2"/>
</dbReference>
<dbReference type="Pfam" id="PF00664">
    <property type="entry name" value="ABC_membrane"/>
    <property type="match status" value="2"/>
</dbReference>
<feature type="domain" description="ABC transporter" evidence="10">
    <location>
        <begin position="593"/>
        <end position="820"/>
    </location>
</feature>
<keyword evidence="7 9" id="KW-1133">Transmembrane helix</keyword>
<evidence type="ECO:0000256" key="3">
    <source>
        <dbReference type="ARBA" id="ARBA00022475"/>
    </source>
</evidence>
<feature type="transmembrane region" description="Helical" evidence="9">
    <location>
        <begin position="913"/>
        <end position="938"/>
    </location>
</feature>
<dbReference type="EMBL" id="CP023327">
    <property type="protein sequence ID" value="ATY66684.1"/>
    <property type="molecule type" value="Genomic_DNA"/>
</dbReference>
<evidence type="ECO:0000256" key="5">
    <source>
        <dbReference type="ARBA" id="ARBA00022741"/>
    </source>
</evidence>
<feature type="domain" description="ABC transmembrane type-1" evidence="11">
    <location>
        <begin position="273"/>
        <end position="546"/>
    </location>
</feature>
<keyword evidence="3" id="KW-1003">Cell membrane</keyword>
<dbReference type="Pfam" id="PF24357">
    <property type="entry name" value="TMD0_ABC"/>
    <property type="match status" value="1"/>
</dbReference>
<dbReference type="GO" id="GO:0016887">
    <property type="term" value="F:ATP hydrolysis activity"/>
    <property type="evidence" value="ECO:0007669"/>
    <property type="project" value="InterPro"/>
</dbReference>
<feature type="transmembrane region" description="Helical" evidence="9">
    <location>
        <begin position="1095"/>
        <end position="1118"/>
    </location>
</feature>
<dbReference type="GO" id="GO:0005886">
    <property type="term" value="C:plasma membrane"/>
    <property type="evidence" value="ECO:0007669"/>
    <property type="project" value="UniProtKB-SubCell"/>
</dbReference>
<feature type="transmembrane region" description="Helical" evidence="9">
    <location>
        <begin position="151"/>
        <end position="170"/>
    </location>
</feature>
<feature type="transmembrane region" description="Helical" evidence="9">
    <location>
        <begin position="94"/>
        <end position="114"/>
    </location>
</feature>
<keyword evidence="4 9" id="KW-0812">Transmembrane</keyword>
<dbReference type="VEuPathDB" id="FungiDB:CCM_03762"/>
<dbReference type="GO" id="GO:0005524">
    <property type="term" value="F:ATP binding"/>
    <property type="evidence" value="ECO:0007669"/>
    <property type="project" value="UniProtKB-KW"/>
</dbReference>
<dbReference type="InterPro" id="IPR017871">
    <property type="entry name" value="ABC_transporter-like_CS"/>
</dbReference>
<dbReference type="Proteomes" id="UP000323067">
    <property type="component" value="Chromosome ii"/>
</dbReference>
<proteinExistence type="predicted"/>
<dbReference type="InterPro" id="IPR003439">
    <property type="entry name" value="ABC_transporter-like_ATP-bd"/>
</dbReference>
<name>A0A2H4SUB0_CORMI</name>
<dbReference type="PROSITE" id="PS50929">
    <property type="entry name" value="ABC_TM1F"/>
    <property type="match status" value="2"/>
</dbReference>
<evidence type="ECO:0000259" key="10">
    <source>
        <dbReference type="PROSITE" id="PS50893"/>
    </source>
</evidence>
<dbReference type="InterPro" id="IPR056227">
    <property type="entry name" value="TMD0_ABC"/>
</dbReference>
<dbReference type="InterPro" id="IPR011527">
    <property type="entry name" value="ABC1_TM_dom"/>
</dbReference>
<keyword evidence="6" id="KW-0067">ATP-binding</keyword>
<sequence>MASAGADSAFWGRLPGRVGDLTLKFQESVLDLAPSCLLLVLAPVAAISYLQQPVHVRRSPLLWIKLIVAAVSVGIEIASLSFRSASHVIVTETTLPAASLDLIAALVAASLLYVEHRRAIRSSALLGLYFFVRVVFEAVKCRSFFSRPGLAPVGALAAASCGVHLVLLTLQEVSKRELLIDPALQESLGEEGTAGFWKRMLFTYLNPMFIAGFRNVLCLQDLDNIGPEFSSALLHSKLKQHLHGVRWKSKNTLLRICFEAWMWLLLLALVPRVFLTGFSFSQPFILRRAIESLDDPDATMGEATLLLCATFLSFAGATLSKMATKHLSYRIVTRLRGALVTQLSEKNARLPQSEAKKSSAITLMSTDVDGIANGLPSIYELVMTFFEVGLGIYFLSGFVGQSCFMVLVPLVASTCVTYFLGRSIGSAYQAWNQSIEARVAKTSTVLSQLKAIKMLGMGPVIGDYLQHLRQAEMIKSNKFRILEAVASIPVICAELVTPVVVIAAALFWHTLGGRLSAAAIFPSLSIIILIKTPLALLLSAYPTMTSMFRCFRRIQEFLQLSEREDPRTLRESPDMAPLGEKADPANPTTWPIVEFVGAKIAPPGTQIPILSGVSFCVYPGSVTLAIGPNGAGKSLLLQTILGETSLIEGAIYIGSISMGFCGQLLWLQNVSIRDNIIGYLPFDERLYRRVLHCCLLEEDIAALPEGENYIVGSGGSKLSGGQRQRVALARALFARMSVIVLDDVFSSLDRRTATSILLRLCGKNGLLRELHTAAVLSSYLPECLDVADQLLELDGHGGVRVESNFRSGGSRERALRIMNVSGRIESEEAITKEQAELRRSLDAQQPEKTALPGADLVRKGDASLYWLFIDPIGRIRLMIWCVAMFFCSAGEMFPDIYMRLWIERHPDDKTYFIGYASIAVATCFLFALTCAVLFAYLIPRTALGLHHHLVQTLMRATLGFLGVTDNGVLINRFSQDMSLVARKLPLAFMRTFYVFFTALIQSGIVVSGANYMAAVLPVVFLAVYTIQWFYLRTSRQMRALDLESSSPLYTHFQETADGLLYIRAFGWQMKTLEQGFHLLDDSQKAFYYMYCIQQWLGLVLGLLIAVVATTLMAFVLFMKESTSQTALGLAFLNLILLAQTLEHLILAWTSLETSIGALARLRNFMNETPQEPSDRHLQVPENWPSLGHIELQNVSADYWDDNRRPPVLQNLSLSIDGGQRVGLVGRTGSGKSSLFLALLGFLHCKGVITIDGIDISSIPVDVLRSRIVTISQDQIKLDATVRTNLLPFTLNVDREEMRPQQRREAEAKDMKLRELLVRLGIWSHLSDKGGLDAMLDDVGYSHGEMQLFCLARGIMRYQDTGSKVVLIDEATSSVEEERERVVQRIMRDSFPDCTILVIGHRKSSVTGVDFTVELSNGKVAHIDQTLPGAEGWGSE</sequence>
<dbReference type="Gene3D" id="1.20.1560.10">
    <property type="entry name" value="ABC transporter type 1, transmembrane domain"/>
    <property type="match status" value="2"/>
</dbReference>
<evidence type="ECO:0000256" key="1">
    <source>
        <dbReference type="ARBA" id="ARBA00004651"/>
    </source>
</evidence>
<dbReference type="OrthoDB" id="6500128at2759"/>
<keyword evidence="8 9" id="KW-0472">Membrane</keyword>
<evidence type="ECO:0000256" key="9">
    <source>
        <dbReference type="SAM" id="Phobius"/>
    </source>
</evidence>
<accession>A0A2H4SUB0</accession>
<keyword evidence="5" id="KW-0547">Nucleotide-binding</keyword>
<dbReference type="CDD" id="cd18580">
    <property type="entry name" value="ABC_6TM_ABCC_D2"/>
    <property type="match status" value="1"/>
</dbReference>
<dbReference type="VEuPathDB" id="FungiDB:A9K55_001034"/>
<protein>
    <submittedName>
        <fullName evidence="12">ABC multidrug</fullName>
    </submittedName>
</protein>
<evidence type="ECO:0000256" key="4">
    <source>
        <dbReference type="ARBA" id="ARBA00022692"/>
    </source>
</evidence>
<feature type="transmembrane region" description="Helical" evidence="9">
    <location>
        <begin position="1011"/>
        <end position="1031"/>
    </location>
</feature>
<comment type="subcellular location">
    <subcellularLocation>
        <location evidence="1">Cell membrane</location>
        <topology evidence="1">Multi-pass membrane protein</topology>
    </subcellularLocation>
</comment>
<dbReference type="SUPFAM" id="SSF52540">
    <property type="entry name" value="P-loop containing nucleoside triphosphate hydrolases"/>
    <property type="match status" value="2"/>
</dbReference>
<feature type="domain" description="ABC transmembrane type-1" evidence="11">
    <location>
        <begin position="882"/>
        <end position="1153"/>
    </location>
</feature>
<evidence type="ECO:0000256" key="7">
    <source>
        <dbReference type="ARBA" id="ARBA00022989"/>
    </source>
</evidence>
<dbReference type="PANTHER" id="PTHR24223:SF399">
    <property type="entry name" value="ABC TRANSPORTER ATNG"/>
    <property type="match status" value="1"/>
</dbReference>
<feature type="transmembrane region" description="Helical" evidence="9">
    <location>
        <begin position="32"/>
        <end position="50"/>
    </location>
</feature>